<accession>A0AAV4XGZ5</accession>
<organism evidence="2 3">
    <name type="scientific">Caerostris extrusa</name>
    <name type="common">Bark spider</name>
    <name type="synonym">Caerostris bankana</name>
    <dbReference type="NCBI Taxonomy" id="172846"/>
    <lineage>
        <taxon>Eukaryota</taxon>
        <taxon>Metazoa</taxon>
        <taxon>Ecdysozoa</taxon>
        <taxon>Arthropoda</taxon>
        <taxon>Chelicerata</taxon>
        <taxon>Arachnida</taxon>
        <taxon>Araneae</taxon>
        <taxon>Araneomorphae</taxon>
        <taxon>Entelegynae</taxon>
        <taxon>Araneoidea</taxon>
        <taxon>Araneidae</taxon>
        <taxon>Caerostris</taxon>
    </lineage>
</organism>
<evidence type="ECO:0000256" key="1">
    <source>
        <dbReference type="SAM" id="MobiDB-lite"/>
    </source>
</evidence>
<proteinExistence type="predicted"/>
<feature type="region of interest" description="Disordered" evidence="1">
    <location>
        <begin position="110"/>
        <end position="140"/>
    </location>
</feature>
<keyword evidence="3" id="KW-1185">Reference proteome</keyword>
<name>A0AAV4XGZ5_CAEEX</name>
<evidence type="ECO:0000313" key="2">
    <source>
        <dbReference type="EMBL" id="GIY93344.1"/>
    </source>
</evidence>
<evidence type="ECO:0000313" key="3">
    <source>
        <dbReference type="Proteomes" id="UP001054945"/>
    </source>
</evidence>
<dbReference type="AlphaFoldDB" id="A0AAV4XGZ5"/>
<comment type="caution">
    <text evidence="2">The sequence shown here is derived from an EMBL/GenBank/DDBJ whole genome shotgun (WGS) entry which is preliminary data.</text>
</comment>
<sequence length="186" mass="20982">MAGNTPRHISLLVQELWGSLTELMEVQKHICYFCFLRNDYQKREESSLGKIIHPATSAKTIEANLLEQISLTLFILAFLRKIFNPEFSKYLGAVRCYVIKQGRVGVRRSTHTPTTIGADASIEGKDPPKATSFGGSSAQEKDSLEKGFSFKNPETFYLIFILKSGQKCCEISSCKWNKSMRNTQAF</sequence>
<dbReference type="EMBL" id="BPLR01017651">
    <property type="protein sequence ID" value="GIY93344.1"/>
    <property type="molecule type" value="Genomic_DNA"/>
</dbReference>
<reference evidence="2 3" key="1">
    <citation type="submission" date="2021-06" db="EMBL/GenBank/DDBJ databases">
        <title>Caerostris extrusa draft genome.</title>
        <authorList>
            <person name="Kono N."/>
            <person name="Arakawa K."/>
        </authorList>
    </citation>
    <scope>NUCLEOTIDE SEQUENCE [LARGE SCALE GENOMIC DNA]</scope>
</reference>
<dbReference type="Proteomes" id="UP001054945">
    <property type="component" value="Unassembled WGS sequence"/>
</dbReference>
<protein>
    <submittedName>
        <fullName evidence="2">Uncharacterized protein</fullName>
    </submittedName>
</protein>
<gene>
    <name evidence="2" type="ORF">CEXT_646181</name>
</gene>